<reference evidence="1 2" key="1">
    <citation type="submission" date="2016-09" db="EMBL/GenBank/DDBJ databases">
        <title>Rhizobium sp. nov., a novel species isolated from the rice rhizosphere.</title>
        <authorList>
            <person name="Zhao J."/>
            <person name="Zhang X."/>
        </authorList>
    </citation>
    <scope>NUCLEOTIDE SEQUENCE [LARGE SCALE GENOMIC DNA]</scope>
    <source>
        <strain evidence="1 2">MH17</strain>
    </source>
</reference>
<protein>
    <recommendedName>
        <fullName evidence="3">XRE family transcriptional regulator</fullName>
    </recommendedName>
</protein>
<comment type="caution">
    <text evidence="1">The sequence shown here is derived from an EMBL/GenBank/DDBJ whole genome shotgun (WGS) entry which is preliminary data.</text>
</comment>
<evidence type="ECO:0000313" key="1">
    <source>
        <dbReference type="EMBL" id="OLP53307.1"/>
    </source>
</evidence>
<evidence type="ECO:0008006" key="3">
    <source>
        <dbReference type="Google" id="ProtNLM"/>
    </source>
</evidence>
<dbReference type="EMBL" id="MKIO01000040">
    <property type="protein sequence ID" value="OLP53307.1"/>
    <property type="molecule type" value="Genomic_DNA"/>
</dbReference>
<proteinExistence type="predicted"/>
<dbReference type="AlphaFoldDB" id="A0A1Q9AEC7"/>
<dbReference type="Proteomes" id="UP000186143">
    <property type="component" value="Unassembled WGS sequence"/>
</dbReference>
<sequence length="78" mass="8894">MDNRKRDFITLADRLRLDREELAAFVGRPAATVKAWRSPSHPATPPQLVVDLLRGEVLDRIRKEVRAQGYDLIRQSAA</sequence>
<dbReference type="STRING" id="1672749.BJF92_00630"/>
<evidence type="ECO:0000313" key="2">
    <source>
        <dbReference type="Proteomes" id="UP000186143"/>
    </source>
</evidence>
<dbReference type="RefSeq" id="WP_075636530.1">
    <property type="nucleotide sequence ID" value="NZ_MKIO01000040.1"/>
</dbReference>
<gene>
    <name evidence="1" type="ORF">BJF92_00630</name>
</gene>
<name>A0A1Q9AEC7_9HYPH</name>
<accession>A0A1Q9AEC7</accession>
<organism evidence="1 2">
    <name type="scientific">Xaviernesmea rhizosphaerae</name>
    <dbReference type="NCBI Taxonomy" id="1672749"/>
    <lineage>
        <taxon>Bacteria</taxon>
        <taxon>Pseudomonadati</taxon>
        <taxon>Pseudomonadota</taxon>
        <taxon>Alphaproteobacteria</taxon>
        <taxon>Hyphomicrobiales</taxon>
        <taxon>Rhizobiaceae</taxon>
        <taxon>Rhizobium/Agrobacterium group</taxon>
        <taxon>Xaviernesmea</taxon>
    </lineage>
</organism>